<protein>
    <submittedName>
        <fullName evidence="2">Gamma-glutamylcyclotransferase family protein</fullName>
    </submittedName>
</protein>
<accession>A0AC34R2A4</accession>
<reference evidence="2" key="1">
    <citation type="submission" date="2022-11" db="UniProtKB">
        <authorList>
            <consortium name="WormBaseParasite"/>
        </authorList>
    </citation>
    <scope>IDENTIFICATION</scope>
</reference>
<evidence type="ECO:0000313" key="1">
    <source>
        <dbReference type="Proteomes" id="UP000887576"/>
    </source>
</evidence>
<dbReference type="Proteomes" id="UP000887576">
    <property type="component" value="Unplaced"/>
</dbReference>
<proteinExistence type="predicted"/>
<name>A0AC34R2A4_9BILA</name>
<dbReference type="WBParaSite" id="JU765_v2.g2861.t1">
    <property type="protein sequence ID" value="JU765_v2.g2861.t1"/>
    <property type="gene ID" value="JU765_v2.g2861"/>
</dbReference>
<evidence type="ECO:0000313" key="2">
    <source>
        <dbReference type="WBParaSite" id="JU765_v2.g2861.t1"/>
    </source>
</evidence>
<organism evidence="1 2">
    <name type="scientific">Panagrolaimus sp. JU765</name>
    <dbReference type="NCBI Taxonomy" id="591449"/>
    <lineage>
        <taxon>Eukaryota</taxon>
        <taxon>Metazoa</taxon>
        <taxon>Ecdysozoa</taxon>
        <taxon>Nematoda</taxon>
        <taxon>Chromadorea</taxon>
        <taxon>Rhabditida</taxon>
        <taxon>Tylenchina</taxon>
        <taxon>Panagrolaimomorpha</taxon>
        <taxon>Panagrolaimoidea</taxon>
        <taxon>Panagrolaimidae</taxon>
        <taxon>Panagrolaimus</taxon>
    </lineage>
</organism>
<sequence length="154" mass="18008">MDNYPHTLFVYGTLKSGEPNEHVMKNSNTGKHLFLGDAQMIDKYPLIVASKYNIPFLLNQQGEGYQIHGELYQVDDEKLIALDALEGYPEFYTREIHQFRTDKGEIVSAWIYMLREYDPRLDSTRTKLLARYTNGVEGRYYNIHENCESVNDLF</sequence>